<reference evidence="2 3" key="1">
    <citation type="journal article" date="2013" name="Front. Microbiol.">
        <title>The genome of Nitrospina gracilis illuminates the metabolism and evolution of the major marine nitrite oxidizer.</title>
        <authorList>
            <person name="Luecker S."/>
            <person name="Nowka B."/>
            <person name="Rattei T."/>
            <person name="Spieck E."/>
            <person name="and Daims H."/>
        </authorList>
    </citation>
    <scope>NUCLEOTIDE SEQUENCE [LARGE SCALE GENOMIC DNA]</scope>
    <source>
        <strain evidence="2 3">3/211</strain>
    </source>
</reference>
<dbReference type="STRING" id="1266370.NITGR_500008"/>
<evidence type="ECO:0000313" key="3">
    <source>
        <dbReference type="Proteomes" id="UP000011704"/>
    </source>
</evidence>
<sequence length="164" mass="18993">MKTKCIFLILVLWVFSASASAHEQLGELVLYKEPLFEIEDARKIDCQGLYDVESGNDVSSMRGFRDYWCQGRYTLTLQGESGKTVTLFGLFEYRKDRGFLVIRKTDNRKVWLINLDLLPENKWVTRPADDKSGGVEIYFHAAPQFSQNISSVKWGKWWEGDKPN</sequence>
<name>M1YYY9_NITG3</name>
<accession>M1YYY9</accession>
<dbReference type="InParanoid" id="M1YYY9"/>
<gene>
    <name evidence="2" type="ORF">NITGR_500008</name>
</gene>
<keyword evidence="3" id="KW-1185">Reference proteome</keyword>
<evidence type="ECO:0000256" key="1">
    <source>
        <dbReference type="SAM" id="SignalP"/>
    </source>
</evidence>
<evidence type="ECO:0000313" key="2">
    <source>
        <dbReference type="EMBL" id="CCQ90943.1"/>
    </source>
</evidence>
<organism evidence="2 3">
    <name type="scientific">Nitrospina gracilis (strain 3/211)</name>
    <dbReference type="NCBI Taxonomy" id="1266370"/>
    <lineage>
        <taxon>Bacteria</taxon>
        <taxon>Pseudomonadati</taxon>
        <taxon>Nitrospinota/Tectimicrobiota group</taxon>
        <taxon>Nitrospinota</taxon>
        <taxon>Nitrospinia</taxon>
        <taxon>Nitrospinales</taxon>
        <taxon>Nitrospinaceae</taxon>
        <taxon>Nitrospina</taxon>
    </lineage>
</organism>
<comment type="caution">
    <text evidence="2">The sequence shown here is derived from an EMBL/GenBank/DDBJ whole genome shotgun (WGS) entry which is preliminary data.</text>
</comment>
<dbReference type="HOGENOM" id="CLU_1617267_0_0_0"/>
<dbReference type="AlphaFoldDB" id="M1YYY9"/>
<dbReference type="EMBL" id="CAQJ01000056">
    <property type="protein sequence ID" value="CCQ90943.1"/>
    <property type="molecule type" value="Genomic_DNA"/>
</dbReference>
<protein>
    <recommendedName>
        <fullName evidence="4">Secreted protein</fullName>
    </recommendedName>
</protein>
<dbReference type="RefSeq" id="WP_005009117.1">
    <property type="nucleotide sequence ID" value="NZ_HG422173.1"/>
</dbReference>
<proteinExistence type="predicted"/>
<dbReference type="Proteomes" id="UP000011704">
    <property type="component" value="Unassembled WGS sequence"/>
</dbReference>
<feature type="signal peptide" evidence="1">
    <location>
        <begin position="1"/>
        <end position="21"/>
    </location>
</feature>
<evidence type="ECO:0008006" key="4">
    <source>
        <dbReference type="Google" id="ProtNLM"/>
    </source>
</evidence>
<feature type="chain" id="PRO_5004019792" description="Secreted protein" evidence="1">
    <location>
        <begin position="22"/>
        <end position="164"/>
    </location>
</feature>
<keyword evidence="1" id="KW-0732">Signal</keyword>